<evidence type="ECO:0000256" key="5">
    <source>
        <dbReference type="ARBA" id="ARBA00022729"/>
    </source>
</evidence>
<feature type="region of interest" description="Disordered" evidence="14">
    <location>
        <begin position="337"/>
        <end position="358"/>
    </location>
</feature>
<feature type="compositionally biased region" description="Low complexity" evidence="14">
    <location>
        <begin position="1"/>
        <end position="33"/>
    </location>
</feature>
<keyword evidence="5" id="KW-0732">Signal</keyword>
<name>A0A840DQ00_9MICO</name>
<evidence type="ECO:0000313" key="17">
    <source>
        <dbReference type="EMBL" id="MBB4072197.1"/>
    </source>
</evidence>
<feature type="region of interest" description="Disordered" evidence="14">
    <location>
        <begin position="1"/>
        <end position="47"/>
    </location>
</feature>
<evidence type="ECO:0000256" key="4">
    <source>
        <dbReference type="ARBA" id="ARBA00022723"/>
    </source>
</evidence>
<evidence type="ECO:0000259" key="16">
    <source>
        <dbReference type="Pfam" id="PF20628"/>
    </source>
</evidence>
<dbReference type="Pfam" id="PF04261">
    <property type="entry name" value="Dyp_perox_N"/>
    <property type="match status" value="1"/>
</dbReference>
<dbReference type="InterPro" id="IPR048327">
    <property type="entry name" value="Dyp_perox_N"/>
</dbReference>
<protein>
    <recommendedName>
        <fullName evidence="10 13">Deferrochelatase</fullName>
        <ecNumber evidence="13">1.11.1.-</ecNumber>
    </recommendedName>
    <alternativeName>
        <fullName evidence="11 13">Peroxidase EfeB</fullName>
    </alternativeName>
</protein>
<comment type="cofactor">
    <cofactor evidence="13">
        <name>heme b</name>
        <dbReference type="ChEBI" id="CHEBI:60344"/>
    </cofactor>
    <text evidence="13">Binds 1 heme b (iron(II)-protoporphyrin IX) group non-covalently per subunit.</text>
</comment>
<dbReference type="InterPro" id="IPR006313">
    <property type="entry name" value="EfeB/EfeN"/>
</dbReference>
<keyword evidence="6 13" id="KW-0560">Oxidoreductase</keyword>
<keyword evidence="3 13" id="KW-0349">Heme</keyword>
<dbReference type="InterPro" id="IPR048328">
    <property type="entry name" value="Dyp_perox_C"/>
</dbReference>
<comment type="subcellular location">
    <subcellularLocation>
        <location evidence="1">Cell envelope</location>
    </subcellularLocation>
</comment>
<comment type="caution">
    <text evidence="17">The sequence shown here is derived from an EMBL/GenBank/DDBJ whole genome shotgun (WGS) entry which is preliminary data.</text>
</comment>
<organism evidence="17 18">
    <name type="scientific">Canibacter oris</name>
    <dbReference type="NCBI Taxonomy" id="1365628"/>
    <lineage>
        <taxon>Bacteria</taxon>
        <taxon>Bacillati</taxon>
        <taxon>Actinomycetota</taxon>
        <taxon>Actinomycetes</taxon>
        <taxon>Micrococcales</taxon>
        <taxon>Microbacteriaceae</taxon>
        <taxon>Canibacter</taxon>
    </lineage>
</organism>
<comment type="catalytic activity">
    <reaction evidence="12">
        <text>heme b + 2 H(+) = protoporphyrin IX + Fe(2+)</text>
        <dbReference type="Rhea" id="RHEA:22584"/>
        <dbReference type="ChEBI" id="CHEBI:15378"/>
        <dbReference type="ChEBI" id="CHEBI:29033"/>
        <dbReference type="ChEBI" id="CHEBI:57306"/>
        <dbReference type="ChEBI" id="CHEBI:60344"/>
        <dbReference type="EC" id="4.98.1.1"/>
    </reaction>
    <physiologicalReaction direction="left-to-right" evidence="12">
        <dbReference type="Rhea" id="RHEA:22585"/>
    </physiologicalReaction>
</comment>
<evidence type="ECO:0000256" key="14">
    <source>
        <dbReference type="SAM" id="MobiDB-lite"/>
    </source>
</evidence>
<feature type="domain" description="Dyp-type peroxidase N-terminal" evidence="15">
    <location>
        <begin position="99"/>
        <end position="260"/>
    </location>
</feature>
<evidence type="ECO:0000256" key="2">
    <source>
        <dbReference type="ARBA" id="ARBA00022559"/>
    </source>
</evidence>
<dbReference type="Proteomes" id="UP000571183">
    <property type="component" value="Unassembled WGS sequence"/>
</dbReference>
<dbReference type="GO" id="GO:0033212">
    <property type="term" value="P:iron import into cell"/>
    <property type="evidence" value="ECO:0007669"/>
    <property type="project" value="InterPro"/>
</dbReference>
<keyword evidence="4 13" id="KW-0479">Metal-binding</keyword>
<dbReference type="InterPro" id="IPR011008">
    <property type="entry name" value="Dimeric_a/b-barrel"/>
</dbReference>
<evidence type="ECO:0000256" key="10">
    <source>
        <dbReference type="ARBA" id="ARBA00033771"/>
    </source>
</evidence>
<gene>
    <name evidence="17" type="ORF">F5897_001527</name>
</gene>
<dbReference type="SUPFAM" id="SSF54909">
    <property type="entry name" value="Dimeric alpha+beta barrel"/>
    <property type="match status" value="1"/>
</dbReference>
<keyword evidence="8" id="KW-0456">Lyase</keyword>
<comment type="function">
    <text evidence="13">Involved in the recovery of exogenous heme iron. Extracts iron from heme while preserving the protoporphyrin ring intact.</text>
</comment>
<evidence type="ECO:0000256" key="8">
    <source>
        <dbReference type="ARBA" id="ARBA00023239"/>
    </source>
</evidence>
<dbReference type="GO" id="GO:0020037">
    <property type="term" value="F:heme binding"/>
    <property type="evidence" value="ECO:0007669"/>
    <property type="project" value="InterPro"/>
</dbReference>
<comment type="similarity">
    <text evidence="9 13">Belongs to the DyP-type peroxidase family.</text>
</comment>
<dbReference type="InterPro" id="IPR006314">
    <property type="entry name" value="Dyp_peroxidase"/>
</dbReference>
<reference evidence="17" key="1">
    <citation type="submission" date="2020-08" db="EMBL/GenBank/DDBJ databases">
        <title>Sequencing the genomes of 1000 actinobacteria strains.</title>
        <authorList>
            <person name="Klenk H.-P."/>
        </authorList>
    </citation>
    <scope>NUCLEOTIDE SEQUENCE [LARGE SCALE GENOMIC DNA]</scope>
    <source>
        <strain evidence="17">DSM 27064</strain>
    </source>
</reference>
<dbReference type="GO" id="GO:0046872">
    <property type="term" value="F:metal ion binding"/>
    <property type="evidence" value="ECO:0007669"/>
    <property type="project" value="UniProtKB-KW"/>
</dbReference>
<proteinExistence type="inferred from homology"/>
<evidence type="ECO:0000256" key="12">
    <source>
        <dbReference type="ARBA" id="ARBA00048856"/>
    </source>
</evidence>
<evidence type="ECO:0000256" key="6">
    <source>
        <dbReference type="ARBA" id="ARBA00023002"/>
    </source>
</evidence>
<evidence type="ECO:0000256" key="7">
    <source>
        <dbReference type="ARBA" id="ARBA00023004"/>
    </source>
</evidence>
<accession>A0A840DQ00</accession>
<dbReference type="AlphaFoldDB" id="A0A840DQ00"/>
<evidence type="ECO:0000259" key="15">
    <source>
        <dbReference type="Pfam" id="PF04261"/>
    </source>
</evidence>
<dbReference type="InterPro" id="IPR006311">
    <property type="entry name" value="TAT_signal"/>
</dbReference>
<dbReference type="EMBL" id="JACIFD010000019">
    <property type="protein sequence ID" value="MBB4072197.1"/>
    <property type="molecule type" value="Genomic_DNA"/>
</dbReference>
<dbReference type="PANTHER" id="PTHR30521">
    <property type="entry name" value="DEFERROCHELATASE/PEROXIDASE"/>
    <property type="match status" value="1"/>
</dbReference>
<dbReference type="NCBIfam" id="TIGR01412">
    <property type="entry name" value="tat_substr_1"/>
    <property type="match status" value="1"/>
</dbReference>
<dbReference type="GO" id="GO:0005829">
    <property type="term" value="C:cytosol"/>
    <property type="evidence" value="ECO:0007669"/>
    <property type="project" value="TreeGrafter"/>
</dbReference>
<keyword evidence="7 13" id="KW-0408">Iron</keyword>
<dbReference type="PROSITE" id="PS51404">
    <property type="entry name" value="DYP_PEROXIDASE"/>
    <property type="match status" value="1"/>
</dbReference>
<evidence type="ECO:0000256" key="3">
    <source>
        <dbReference type="ARBA" id="ARBA00022617"/>
    </source>
</evidence>
<sequence>MQESETAPAAGTAAASDTAAPAIPDAPDATTPAVLGTVAPDTVSPPSSGLSRRGALALFGAGAAGVALGAGGSWALPQLSGGGGSTPVQRSYPFYGEHQAGIITEMQDRMHFAAFDVAPDLTREELIELLQDWTYAASRLTQGLEISAKGAFGGGSLQPPDDTGEAVDIAPAGLTITFGFGRSLFQTASGEDRFGLAHLLPAHFKPLGKMRNDFMRPERSDGDLCIQACADDPQVAVHAIRNLSRIAFGRAQIRWSQLGFGRTSATTRSQKTPRNLFGLKDGTANLRAEDTAELEQHVWITPELGPQWAVGGSYLVARRINMTIEVWDSLQLGEQERVTGRDKREGAPLSGGTEFTEPDFTKRGPDGELLIDERSHVARVHPSNNRGIKMLRRGYNFVDGNDPQGKLDAGLFFIAFVNQPENFAAVHKNMARDDMFVEYLKTTGSAVFLVPPGVQDGQYIGHQLFTAG</sequence>
<dbReference type="GO" id="GO:0004601">
    <property type="term" value="F:peroxidase activity"/>
    <property type="evidence" value="ECO:0007669"/>
    <property type="project" value="UniProtKB-KW"/>
</dbReference>
<dbReference type="EC" id="1.11.1.-" evidence="13"/>
<feature type="domain" description="Dyp-type peroxidase C-terminal" evidence="16">
    <location>
        <begin position="272"/>
        <end position="454"/>
    </location>
</feature>
<evidence type="ECO:0000256" key="1">
    <source>
        <dbReference type="ARBA" id="ARBA00004196"/>
    </source>
</evidence>
<dbReference type="PROSITE" id="PS51318">
    <property type="entry name" value="TAT"/>
    <property type="match status" value="1"/>
</dbReference>
<evidence type="ECO:0000256" key="13">
    <source>
        <dbReference type="RuleBase" id="RU365017"/>
    </source>
</evidence>
<evidence type="ECO:0000256" key="9">
    <source>
        <dbReference type="ARBA" id="ARBA00025737"/>
    </source>
</evidence>
<dbReference type="GO" id="GO:0030313">
    <property type="term" value="C:cell envelope"/>
    <property type="evidence" value="ECO:0007669"/>
    <property type="project" value="UniProtKB-SubCell"/>
</dbReference>
<dbReference type="GO" id="GO:0004325">
    <property type="term" value="F:ferrochelatase activity"/>
    <property type="evidence" value="ECO:0007669"/>
    <property type="project" value="UniProtKB-EC"/>
</dbReference>
<feature type="compositionally biased region" description="Basic and acidic residues" evidence="14">
    <location>
        <begin position="337"/>
        <end position="346"/>
    </location>
</feature>
<evidence type="ECO:0000256" key="11">
    <source>
        <dbReference type="ARBA" id="ARBA00033775"/>
    </source>
</evidence>
<keyword evidence="2 13" id="KW-0575">Peroxidase</keyword>
<dbReference type="NCBIfam" id="TIGR01413">
    <property type="entry name" value="Dyp_perox_fam"/>
    <property type="match status" value="1"/>
</dbReference>
<dbReference type="PANTHER" id="PTHR30521:SF4">
    <property type="entry name" value="DEFERROCHELATASE"/>
    <property type="match status" value="1"/>
</dbReference>
<dbReference type="Pfam" id="PF20628">
    <property type="entry name" value="Dyp_perox_C"/>
    <property type="match status" value="1"/>
</dbReference>
<evidence type="ECO:0000313" key="18">
    <source>
        <dbReference type="Proteomes" id="UP000571183"/>
    </source>
</evidence>
<keyword evidence="18" id="KW-1185">Reference proteome</keyword>